<dbReference type="EMBL" id="PYLS01000005">
    <property type="protein sequence ID" value="PST83519.1"/>
    <property type="molecule type" value="Genomic_DNA"/>
</dbReference>
<organism evidence="2 3">
    <name type="scientific">Pedobacter yulinensis</name>
    <dbReference type="NCBI Taxonomy" id="2126353"/>
    <lineage>
        <taxon>Bacteria</taxon>
        <taxon>Pseudomonadati</taxon>
        <taxon>Bacteroidota</taxon>
        <taxon>Sphingobacteriia</taxon>
        <taxon>Sphingobacteriales</taxon>
        <taxon>Sphingobacteriaceae</taxon>
        <taxon>Pedobacter</taxon>
    </lineage>
</organism>
<proteinExistence type="predicted"/>
<evidence type="ECO:0008006" key="4">
    <source>
        <dbReference type="Google" id="ProtNLM"/>
    </source>
</evidence>
<protein>
    <recommendedName>
        <fullName evidence="4">DUF1440 domain-containing protein</fullName>
    </recommendedName>
</protein>
<keyword evidence="1" id="KW-0812">Transmembrane</keyword>
<gene>
    <name evidence="2" type="ORF">C7T94_13275</name>
</gene>
<feature type="transmembrane region" description="Helical" evidence="1">
    <location>
        <begin position="126"/>
        <end position="143"/>
    </location>
</feature>
<evidence type="ECO:0000313" key="2">
    <source>
        <dbReference type="EMBL" id="PST83519.1"/>
    </source>
</evidence>
<evidence type="ECO:0000313" key="3">
    <source>
        <dbReference type="Proteomes" id="UP000240912"/>
    </source>
</evidence>
<accession>A0A2T3HM60</accession>
<reference evidence="2 3" key="1">
    <citation type="submission" date="2018-03" db="EMBL/GenBank/DDBJ databases">
        <authorList>
            <person name="Keele B.F."/>
        </authorList>
    </citation>
    <scope>NUCLEOTIDE SEQUENCE [LARGE SCALE GENOMIC DNA]</scope>
    <source>
        <strain evidence="2 3">YL28-9</strain>
    </source>
</reference>
<keyword evidence="3" id="KW-1185">Reference proteome</keyword>
<name>A0A2T3HM60_9SPHI</name>
<keyword evidence="1" id="KW-1133">Transmembrane helix</keyword>
<dbReference type="AlphaFoldDB" id="A0A2T3HM60"/>
<dbReference type="OrthoDB" id="677977at2"/>
<dbReference type="RefSeq" id="WP_107215780.1">
    <property type="nucleotide sequence ID" value="NZ_KZ686269.1"/>
</dbReference>
<sequence length="146" mass="15851">MEKLRSLLAGFAGSVALNLLHESMRKQDREAPRVDKVGKEALARALNYFGAPVPGKKELYQATLASDLVGNAFYYSLIGAGDPRFVWPRGVMYGLMAGVGAVQLPEPMGLNPDPVTRTTKTKVLTAGYYLFGALVTAAVFNMIRKK</sequence>
<keyword evidence="1" id="KW-0472">Membrane</keyword>
<comment type="caution">
    <text evidence="2">The sequence shown here is derived from an EMBL/GenBank/DDBJ whole genome shotgun (WGS) entry which is preliminary data.</text>
</comment>
<evidence type="ECO:0000256" key="1">
    <source>
        <dbReference type="SAM" id="Phobius"/>
    </source>
</evidence>
<dbReference type="Proteomes" id="UP000240912">
    <property type="component" value="Unassembled WGS sequence"/>
</dbReference>